<protein>
    <submittedName>
        <fullName evidence="1">Uncharacterized protein</fullName>
    </submittedName>
</protein>
<reference evidence="1" key="1">
    <citation type="submission" date="2020-10" db="EMBL/GenBank/DDBJ databases">
        <title>Sequencing the genomes of 1000 actinobacteria strains.</title>
        <authorList>
            <person name="Klenk H.-P."/>
        </authorList>
    </citation>
    <scope>NUCLEOTIDE SEQUENCE</scope>
    <source>
        <strain evidence="1">DSM 45354</strain>
    </source>
</reference>
<sequence length="98" mass="10464">MIERSLRITRGWCFSSGELVCAVVDGAFGCRGEVLACLGEALGGIGRGAFGPVGQRFGWQLNASDRANLFFGRLDELGCLIPDEPEKIHVLASTIHGN</sequence>
<name>A0A927RDF3_9ACTN</name>
<evidence type="ECO:0000313" key="1">
    <source>
        <dbReference type="EMBL" id="MBE1608085.1"/>
    </source>
</evidence>
<dbReference type="EMBL" id="JADBEM010000001">
    <property type="protein sequence ID" value="MBE1608085.1"/>
    <property type="molecule type" value="Genomic_DNA"/>
</dbReference>
<comment type="caution">
    <text evidence="1">The sequence shown here is derived from an EMBL/GenBank/DDBJ whole genome shotgun (WGS) entry which is preliminary data.</text>
</comment>
<organism evidence="1 2">
    <name type="scientific">Actinopolymorpha pittospori</name>
    <dbReference type="NCBI Taxonomy" id="648752"/>
    <lineage>
        <taxon>Bacteria</taxon>
        <taxon>Bacillati</taxon>
        <taxon>Actinomycetota</taxon>
        <taxon>Actinomycetes</taxon>
        <taxon>Propionibacteriales</taxon>
        <taxon>Actinopolymorphaceae</taxon>
        <taxon>Actinopolymorpha</taxon>
    </lineage>
</organism>
<dbReference type="AlphaFoldDB" id="A0A927RDF3"/>
<proteinExistence type="predicted"/>
<evidence type="ECO:0000313" key="2">
    <source>
        <dbReference type="Proteomes" id="UP000638648"/>
    </source>
</evidence>
<dbReference type="Proteomes" id="UP000638648">
    <property type="component" value="Unassembled WGS sequence"/>
</dbReference>
<accession>A0A927RDF3</accession>
<gene>
    <name evidence="1" type="ORF">HEB94_004933</name>
</gene>
<keyword evidence="2" id="KW-1185">Reference proteome</keyword>
<dbReference type="RefSeq" id="WP_192751929.1">
    <property type="nucleotide sequence ID" value="NZ_BAABJL010000137.1"/>
</dbReference>